<evidence type="ECO:0000313" key="11">
    <source>
        <dbReference type="Proteomes" id="UP000197156"/>
    </source>
</evidence>
<evidence type="ECO:0000256" key="9">
    <source>
        <dbReference type="SAM" id="Phobius"/>
    </source>
</evidence>
<sequence>MAMMAVITALFMAWAIGANDSAKAVGTAVGSGVIGFKRGVLLIGVFTTLGVLLGGAGVSGTVARLAGNMTTAQVGLVLFSAASAVTLASLWGRPISTTQSVIGGLVGAALALGLPVDWWTVGKIVSAWVLSPLVSALFAIAVYRIYKPVLRRIKCLRNLELTQKWLVFTASAFSAFNLGANELSNVAGLMEGAGIDGPFKLILALTLAFGALTFSYEVMMTVGRDISPLGPTSAFSSQFGASLAVSAANLIGLPVSSGQAIVGSISGLGLYKGEHVNLRLLAGIVKGWVIAPLFAGAISYFLVTALA</sequence>
<dbReference type="GO" id="GO:0035435">
    <property type="term" value="P:phosphate ion transmembrane transport"/>
    <property type="evidence" value="ECO:0007669"/>
    <property type="project" value="TreeGrafter"/>
</dbReference>
<dbReference type="KEGG" id="tce:A3L02_08195"/>
<comment type="subcellular location">
    <subcellularLocation>
        <location evidence="2">Membrane</location>
        <topology evidence="2">Multi-pass membrane protein</topology>
    </subcellularLocation>
</comment>
<evidence type="ECO:0000256" key="5">
    <source>
        <dbReference type="ARBA" id="ARBA00022592"/>
    </source>
</evidence>
<dbReference type="AlphaFoldDB" id="A0A218P3P5"/>
<dbReference type="PANTHER" id="PTHR11101:SF80">
    <property type="entry name" value="PHOSPHATE TRANSPORTER"/>
    <property type="match status" value="1"/>
</dbReference>
<evidence type="ECO:0000256" key="6">
    <source>
        <dbReference type="ARBA" id="ARBA00022692"/>
    </source>
</evidence>
<proteinExistence type="inferred from homology"/>
<gene>
    <name evidence="10" type="ORF">A3L02_08195</name>
</gene>
<evidence type="ECO:0000256" key="8">
    <source>
        <dbReference type="ARBA" id="ARBA00023136"/>
    </source>
</evidence>
<keyword evidence="6 9" id="KW-0812">Transmembrane</keyword>
<feature type="transmembrane region" description="Helical" evidence="9">
    <location>
        <begin position="280"/>
        <end position="303"/>
    </location>
</feature>
<dbReference type="InterPro" id="IPR001204">
    <property type="entry name" value="Phos_transporter"/>
</dbReference>
<comment type="function">
    <text evidence="1">Potential transporter for phosphate.</text>
</comment>
<dbReference type="GO" id="GO:0016020">
    <property type="term" value="C:membrane"/>
    <property type="evidence" value="ECO:0007669"/>
    <property type="project" value="UniProtKB-SubCell"/>
</dbReference>
<dbReference type="Pfam" id="PF01384">
    <property type="entry name" value="PHO4"/>
    <property type="match status" value="1"/>
</dbReference>
<protein>
    <submittedName>
        <fullName evidence="10">Sodium:phosphate symporter</fullName>
    </submittedName>
</protein>
<evidence type="ECO:0000256" key="4">
    <source>
        <dbReference type="ARBA" id="ARBA00022448"/>
    </source>
</evidence>
<evidence type="ECO:0000256" key="1">
    <source>
        <dbReference type="ARBA" id="ARBA00001981"/>
    </source>
</evidence>
<keyword evidence="4" id="KW-0813">Transport</keyword>
<evidence type="ECO:0000256" key="2">
    <source>
        <dbReference type="ARBA" id="ARBA00004141"/>
    </source>
</evidence>
<name>A0A218P3P5_THECE</name>
<evidence type="ECO:0000256" key="3">
    <source>
        <dbReference type="ARBA" id="ARBA00009916"/>
    </source>
</evidence>
<reference evidence="10 11" key="1">
    <citation type="submission" date="2016-03" db="EMBL/GenBank/DDBJ databases">
        <title>Complete genome sequence of Thermococcus celer.</title>
        <authorList>
            <person name="Oger P.M."/>
        </authorList>
    </citation>
    <scope>NUCLEOTIDE SEQUENCE [LARGE SCALE GENOMIC DNA]</scope>
    <source>
        <strain evidence="10 11">Vu 13</strain>
    </source>
</reference>
<feature type="transmembrane region" description="Helical" evidence="9">
    <location>
        <begin position="74"/>
        <end position="92"/>
    </location>
</feature>
<accession>A0A218P3P5</accession>
<feature type="transmembrane region" description="Helical" evidence="9">
    <location>
        <begin position="201"/>
        <end position="219"/>
    </location>
</feature>
<evidence type="ECO:0000256" key="7">
    <source>
        <dbReference type="ARBA" id="ARBA00022989"/>
    </source>
</evidence>
<feature type="transmembrane region" description="Helical" evidence="9">
    <location>
        <begin position="124"/>
        <end position="145"/>
    </location>
</feature>
<dbReference type="PANTHER" id="PTHR11101">
    <property type="entry name" value="PHOSPHATE TRANSPORTER"/>
    <property type="match status" value="1"/>
</dbReference>
<dbReference type="EMBL" id="CP014854">
    <property type="protein sequence ID" value="ASI99542.1"/>
    <property type="molecule type" value="Genomic_DNA"/>
</dbReference>
<comment type="similarity">
    <text evidence="3">Belongs to the inorganic phosphate transporter (PiT) (TC 2.A.20) family.</text>
</comment>
<feature type="transmembrane region" description="Helical" evidence="9">
    <location>
        <begin position="40"/>
        <end position="62"/>
    </location>
</feature>
<keyword evidence="5" id="KW-0592">Phosphate transport</keyword>
<keyword evidence="11" id="KW-1185">Reference proteome</keyword>
<evidence type="ECO:0000313" key="10">
    <source>
        <dbReference type="EMBL" id="ASI99542.1"/>
    </source>
</evidence>
<dbReference type="Proteomes" id="UP000197156">
    <property type="component" value="Chromosome"/>
</dbReference>
<keyword evidence="8 9" id="KW-0472">Membrane</keyword>
<organism evidence="10 11">
    <name type="scientific">Thermococcus celer Vu 13 = JCM 8558</name>
    <dbReference type="NCBI Taxonomy" id="1293037"/>
    <lineage>
        <taxon>Archaea</taxon>
        <taxon>Methanobacteriati</taxon>
        <taxon>Methanobacteriota</taxon>
        <taxon>Thermococci</taxon>
        <taxon>Thermococcales</taxon>
        <taxon>Thermococcaceae</taxon>
        <taxon>Thermococcus</taxon>
    </lineage>
</organism>
<keyword evidence="7 9" id="KW-1133">Transmembrane helix</keyword>
<dbReference type="GO" id="GO:0005315">
    <property type="term" value="F:phosphate transmembrane transporter activity"/>
    <property type="evidence" value="ECO:0007669"/>
    <property type="project" value="InterPro"/>
</dbReference>